<organism evidence="1">
    <name type="scientific">Salmonella enterica subsp. salamae serovar 47:b:1,5</name>
    <dbReference type="NCBI Taxonomy" id="1967619"/>
    <lineage>
        <taxon>Bacteria</taxon>
        <taxon>Pseudomonadati</taxon>
        <taxon>Pseudomonadota</taxon>
        <taxon>Gammaproteobacteria</taxon>
        <taxon>Enterobacterales</taxon>
        <taxon>Enterobacteriaceae</taxon>
        <taxon>Salmonella</taxon>
    </lineage>
</organism>
<dbReference type="AlphaFoldDB" id="A0A735HM35"/>
<accession>A0A735HM35</accession>
<reference evidence="1" key="2">
    <citation type="submission" date="2018-07" db="EMBL/GenBank/DDBJ databases">
        <authorList>
            <consortium name="NCBI Pathogen Detection Project"/>
        </authorList>
    </citation>
    <scope>NUCLEOTIDE SEQUENCE</scope>
    <source>
        <strain evidence="1">12-2222</strain>
    </source>
</reference>
<comment type="caution">
    <text evidence="1">The sequence shown here is derived from an EMBL/GenBank/DDBJ whole genome shotgun (WGS) entry which is preliminary data.</text>
</comment>
<evidence type="ECO:0008006" key="2">
    <source>
        <dbReference type="Google" id="ProtNLM"/>
    </source>
</evidence>
<protein>
    <recommendedName>
        <fullName evidence="2">HNH endonuclease</fullName>
    </recommendedName>
</protein>
<evidence type="ECO:0000313" key="1">
    <source>
        <dbReference type="EMBL" id="HAE6919321.1"/>
    </source>
</evidence>
<gene>
    <name evidence="1" type="ORF">G4L34_004569</name>
</gene>
<reference evidence="1" key="1">
    <citation type="journal article" date="2018" name="Genome Biol.">
        <title>SKESA: strategic k-mer extension for scrupulous assemblies.</title>
        <authorList>
            <person name="Souvorov A."/>
            <person name="Agarwala R."/>
            <person name="Lipman D.J."/>
        </authorList>
    </citation>
    <scope>NUCLEOTIDE SEQUENCE</scope>
    <source>
        <strain evidence="1">12-2222</strain>
    </source>
</reference>
<dbReference type="Gene3D" id="1.10.30.50">
    <property type="match status" value="1"/>
</dbReference>
<dbReference type="InterPro" id="IPR003615">
    <property type="entry name" value="HNH_nuc"/>
</dbReference>
<sequence length="269" mass="31892">MRWVCKDDIEECLTQAWRDMAAQAKADLISAPDEATRKAILNRVSSSNVWRKFYDLLPDRLKKKCWYCEAEEIRSDMPVDHFRPKNKVEDENQHDGYWWMAFDWENYRCACTFCNSRRKFDETQGGKACRFPLENPEQRAFTPDDLDNLANERPNFLDPFNPDDEKLLWFDNDGLPIPKPEASEEQKTKVENSIDIFHLHETRIVRARNRLRLEVEEQVRKIKNKSDVQGAKTKLKRMVRDTEMLSRAAVVYLRAHRELPEVKDILNLD</sequence>
<dbReference type="CDD" id="cd00085">
    <property type="entry name" value="HNHc"/>
    <property type="match status" value="1"/>
</dbReference>
<name>A0A735HM35_SALER</name>
<proteinExistence type="predicted"/>
<dbReference type="EMBL" id="DAASTD010000078">
    <property type="protein sequence ID" value="HAE6919321.1"/>
    <property type="molecule type" value="Genomic_DNA"/>
</dbReference>